<proteinExistence type="predicted"/>
<dbReference type="EMBL" id="FOVD01000009">
    <property type="protein sequence ID" value="SFN84259.1"/>
    <property type="molecule type" value="Genomic_DNA"/>
</dbReference>
<evidence type="ECO:0000256" key="1">
    <source>
        <dbReference type="SAM" id="SignalP"/>
    </source>
</evidence>
<sequence length="132" mass="15454">MKNFLIFLILLFAQKVFAQSEWMSITTSVSGREYQIRNLEKKDNQFYDVWVKKIDPPIKIKGKNGKYTYKSKYSINNWIVSCDTKEYQNITFVEYNSNGKILSEGGSTEDTYKFIPDSVAYGVYEYICSENN</sequence>
<evidence type="ECO:0000313" key="2">
    <source>
        <dbReference type="EMBL" id="SFN84259.1"/>
    </source>
</evidence>
<dbReference type="AlphaFoldDB" id="A0A1I5CB94"/>
<keyword evidence="3" id="KW-1185">Reference proteome</keyword>
<evidence type="ECO:0000313" key="3">
    <source>
        <dbReference type="Proteomes" id="UP000198769"/>
    </source>
</evidence>
<name>A0A1I5CB94_CHROL</name>
<organism evidence="2 3">
    <name type="scientific">Chryseobacterium oleae</name>
    <dbReference type="NCBI Taxonomy" id="491207"/>
    <lineage>
        <taxon>Bacteria</taxon>
        <taxon>Pseudomonadati</taxon>
        <taxon>Bacteroidota</taxon>
        <taxon>Flavobacteriia</taxon>
        <taxon>Flavobacteriales</taxon>
        <taxon>Weeksellaceae</taxon>
        <taxon>Chryseobacterium group</taxon>
        <taxon>Chryseobacterium</taxon>
    </lineage>
</organism>
<dbReference type="Proteomes" id="UP000198769">
    <property type="component" value="Unassembled WGS sequence"/>
</dbReference>
<reference evidence="3" key="1">
    <citation type="submission" date="2016-10" db="EMBL/GenBank/DDBJ databases">
        <authorList>
            <person name="Varghese N."/>
            <person name="Submissions S."/>
        </authorList>
    </citation>
    <scope>NUCLEOTIDE SEQUENCE [LARGE SCALE GENOMIC DNA]</scope>
    <source>
        <strain evidence="3">DSM 25575</strain>
    </source>
</reference>
<dbReference type="RefSeq" id="WP_090027193.1">
    <property type="nucleotide sequence ID" value="NZ_FOVD01000009.1"/>
</dbReference>
<feature type="signal peptide" evidence="1">
    <location>
        <begin position="1"/>
        <end position="18"/>
    </location>
</feature>
<keyword evidence="1" id="KW-0732">Signal</keyword>
<gene>
    <name evidence="2" type="ORF">SAMN05421594_4426</name>
</gene>
<protein>
    <submittedName>
        <fullName evidence="2">Uncharacterized protein</fullName>
    </submittedName>
</protein>
<dbReference type="OrthoDB" id="1358011at2"/>
<accession>A0A1I5CB94</accession>
<feature type="chain" id="PRO_5011756741" evidence="1">
    <location>
        <begin position="19"/>
        <end position="132"/>
    </location>
</feature>